<sequence length="282" mass="30413">MLGLLHCEPMRRRISVVLGFSLLTASLTACTPSPKPNETLAQMYQDALFDSQALATSQPELASLRTEQAEELLAEIHRICGFDDEGTVPASCEVEVPAVAILPADDPEQYFSDSQVKILDNLDDIPKDSVTLVIEQFIEQSSFVQGADTPALPDLDLSDEEFATAQDLADREFSAAWSLGVALSQAPEYQDAIETAIDNHHERASLLQTITDLDTFAEPGYISELPAPTDQASALETVDAVQSNMLQAWHAAASAATTDSWRVLCAQMAGATARDISLIDAS</sequence>
<dbReference type="Proteomes" id="UP000218244">
    <property type="component" value="Chromosome"/>
</dbReference>
<keyword evidence="2" id="KW-1185">Reference proteome</keyword>
<name>A0A161J8I3_9CORY</name>
<evidence type="ECO:0008006" key="3">
    <source>
        <dbReference type="Google" id="ProtNLM"/>
    </source>
</evidence>
<proteinExistence type="predicted"/>
<evidence type="ECO:0000313" key="2">
    <source>
        <dbReference type="Proteomes" id="UP000218244"/>
    </source>
</evidence>
<dbReference type="KEGG" id="csur:N24_2060"/>
<gene>
    <name evidence="1" type="ORF">N24_2060</name>
</gene>
<dbReference type="InterPro" id="IPR009078">
    <property type="entry name" value="Ferritin-like_SF"/>
</dbReference>
<dbReference type="InterPro" id="IPR012347">
    <property type="entry name" value="Ferritin-like"/>
</dbReference>
<dbReference type="EMBL" id="AP017369">
    <property type="protein sequence ID" value="BAU96322.1"/>
    <property type="molecule type" value="Genomic_DNA"/>
</dbReference>
<dbReference type="Gene3D" id="1.20.1260.10">
    <property type="match status" value="1"/>
</dbReference>
<organism evidence="1 2">
    <name type="scientific">Corynebacterium suranareeae</name>
    <dbReference type="NCBI Taxonomy" id="2506452"/>
    <lineage>
        <taxon>Bacteria</taxon>
        <taxon>Bacillati</taxon>
        <taxon>Actinomycetota</taxon>
        <taxon>Actinomycetes</taxon>
        <taxon>Mycobacteriales</taxon>
        <taxon>Corynebacteriaceae</taxon>
        <taxon>Corynebacterium</taxon>
    </lineage>
</organism>
<evidence type="ECO:0000313" key="1">
    <source>
        <dbReference type="EMBL" id="BAU96322.1"/>
    </source>
</evidence>
<reference evidence="1 2" key="1">
    <citation type="submission" date="2016-02" db="EMBL/GenBank/DDBJ databases">
        <title>Corynebacterium glutamicum N24 whole genome sequencing project.</title>
        <authorList>
            <person name="Matsutani M."/>
            <person name="Nangtapong N."/>
            <person name="Yakushi T."/>
            <person name="Matsushita K."/>
        </authorList>
    </citation>
    <scope>NUCLEOTIDE SEQUENCE [LARGE SCALE GENOMIC DNA]</scope>
    <source>
        <strain evidence="1 2">N24</strain>
    </source>
</reference>
<accession>A0A161J8I3</accession>
<dbReference type="AlphaFoldDB" id="A0A161J8I3"/>
<protein>
    <recommendedName>
        <fullName evidence="3">DUF4439 domain-containing protein</fullName>
    </recommendedName>
</protein>
<dbReference type="SUPFAM" id="SSF47240">
    <property type="entry name" value="Ferritin-like"/>
    <property type="match status" value="1"/>
</dbReference>